<proteinExistence type="predicted"/>
<comment type="caution">
    <text evidence="2">The sequence shown here is derived from an EMBL/GenBank/DDBJ whole genome shotgun (WGS) entry which is preliminary data.</text>
</comment>
<reference evidence="2 3" key="1">
    <citation type="submission" date="2024-02" db="EMBL/GenBank/DDBJ databases">
        <authorList>
            <person name="Daric V."/>
            <person name="Darras S."/>
        </authorList>
    </citation>
    <scope>NUCLEOTIDE SEQUENCE [LARGE SCALE GENOMIC DNA]</scope>
</reference>
<evidence type="ECO:0000256" key="1">
    <source>
        <dbReference type="SAM" id="MobiDB-lite"/>
    </source>
</evidence>
<organism evidence="2 3">
    <name type="scientific">Clavelina lepadiformis</name>
    <name type="common">Light-bulb sea squirt</name>
    <name type="synonym">Ascidia lepadiformis</name>
    <dbReference type="NCBI Taxonomy" id="159417"/>
    <lineage>
        <taxon>Eukaryota</taxon>
        <taxon>Metazoa</taxon>
        <taxon>Chordata</taxon>
        <taxon>Tunicata</taxon>
        <taxon>Ascidiacea</taxon>
        <taxon>Aplousobranchia</taxon>
        <taxon>Clavelinidae</taxon>
        <taxon>Clavelina</taxon>
    </lineage>
</organism>
<protein>
    <submittedName>
        <fullName evidence="2">Uncharacterized protein</fullName>
    </submittedName>
</protein>
<sequence length="138" mass="16180">MENWLSLKEKQKGSRKCTVFEQNPQANLCTSRLQPAANLKTRFMNRKRERFYFDRTISMSQFQRQQLLHNDKTKKQIEDSSVVSNASVVADKESQGSKYDERQRLEKKNAFGSKIGILYFYNNPLLISLCLPQRVLVK</sequence>
<feature type="compositionally biased region" description="Basic and acidic residues" evidence="1">
    <location>
        <begin position="90"/>
        <end position="103"/>
    </location>
</feature>
<evidence type="ECO:0000313" key="3">
    <source>
        <dbReference type="Proteomes" id="UP001642483"/>
    </source>
</evidence>
<dbReference type="Proteomes" id="UP001642483">
    <property type="component" value="Unassembled WGS sequence"/>
</dbReference>
<feature type="region of interest" description="Disordered" evidence="1">
    <location>
        <begin position="84"/>
        <end position="103"/>
    </location>
</feature>
<evidence type="ECO:0000313" key="2">
    <source>
        <dbReference type="EMBL" id="CAK8676443.1"/>
    </source>
</evidence>
<dbReference type="EMBL" id="CAWYQH010000035">
    <property type="protein sequence ID" value="CAK8676443.1"/>
    <property type="molecule type" value="Genomic_DNA"/>
</dbReference>
<keyword evidence="3" id="KW-1185">Reference proteome</keyword>
<accession>A0ABP0FEC5</accession>
<name>A0ABP0FEC5_CLALP</name>
<gene>
    <name evidence="2" type="ORF">CVLEPA_LOCUS5914</name>
</gene>